<keyword evidence="3" id="KW-0238">DNA-binding</keyword>
<reference evidence="6" key="2">
    <citation type="submission" date="2020-09" db="EMBL/GenBank/DDBJ databases">
        <authorList>
            <person name="Sun Q."/>
            <person name="Zhou Y."/>
        </authorList>
    </citation>
    <scope>NUCLEOTIDE SEQUENCE</scope>
    <source>
        <strain evidence="6">CGMCC 1.15493</strain>
    </source>
</reference>
<accession>A0A916YA41</accession>
<dbReference type="Proteomes" id="UP000613160">
    <property type="component" value="Unassembled WGS sequence"/>
</dbReference>
<evidence type="ECO:0000256" key="1">
    <source>
        <dbReference type="ARBA" id="ARBA00009437"/>
    </source>
</evidence>
<dbReference type="GO" id="GO:0006351">
    <property type="term" value="P:DNA-templated transcription"/>
    <property type="evidence" value="ECO:0007669"/>
    <property type="project" value="TreeGrafter"/>
</dbReference>
<feature type="domain" description="HTH lysR-type" evidence="5">
    <location>
        <begin position="4"/>
        <end position="61"/>
    </location>
</feature>
<name>A0A916YA41_9HYPH</name>
<evidence type="ECO:0000256" key="3">
    <source>
        <dbReference type="ARBA" id="ARBA00023125"/>
    </source>
</evidence>
<evidence type="ECO:0000256" key="2">
    <source>
        <dbReference type="ARBA" id="ARBA00023015"/>
    </source>
</evidence>
<dbReference type="PANTHER" id="PTHR30537">
    <property type="entry name" value="HTH-TYPE TRANSCRIPTIONAL REGULATOR"/>
    <property type="match status" value="1"/>
</dbReference>
<dbReference type="RefSeq" id="WP_188854562.1">
    <property type="nucleotide sequence ID" value="NZ_BMJJ01000012.1"/>
</dbReference>
<dbReference type="SUPFAM" id="SSF46785">
    <property type="entry name" value="Winged helix' DNA-binding domain"/>
    <property type="match status" value="1"/>
</dbReference>
<keyword evidence="7" id="KW-1185">Reference proteome</keyword>
<evidence type="ECO:0000313" key="7">
    <source>
        <dbReference type="Proteomes" id="UP000613160"/>
    </source>
</evidence>
<dbReference type="AlphaFoldDB" id="A0A916YA41"/>
<organism evidence="6 7">
    <name type="scientific">Aureimonas glaciei</name>
    <dbReference type="NCBI Taxonomy" id="1776957"/>
    <lineage>
        <taxon>Bacteria</taxon>
        <taxon>Pseudomonadati</taxon>
        <taxon>Pseudomonadota</taxon>
        <taxon>Alphaproteobacteria</taxon>
        <taxon>Hyphomicrobiales</taxon>
        <taxon>Aurantimonadaceae</taxon>
        <taxon>Aureimonas</taxon>
    </lineage>
</organism>
<gene>
    <name evidence="6" type="ORF">GCM10011335_43630</name>
</gene>
<dbReference type="Gene3D" id="3.40.190.10">
    <property type="entry name" value="Periplasmic binding protein-like II"/>
    <property type="match status" value="2"/>
</dbReference>
<comment type="similarity">
    <text evidence="1">Belongs to the LysR transcriptional regulatory family.</text>
</comment>
<reference evidence="6" key="1">
    <citation type="journal article" date="2014" name="Int. J. Syst. Evol. Microbiol.">
        <title>Complete genome sequence of Corynebacterium casei LMG S-19264T (=DSM 44701T), isolated from a smear-ripened cheese.</title>
        <authorList>
            <consortium name="US DOE Joint Genome Institute (JGI-PGF)"/>
            <person name="Walter F."/>
            <person name="Albersmeier A."/>
            <person name="Kalinowski J."/>
            <person name="Ruckert C."/>
        </authorList>
    </citation>
    <scope>NUCLEOTIDE SEQUENCE</scope>
    <source>
        <strain evidence="6">CGMCC 1.15493</strain>
    </source>
</reference>
<dbReference type="InterPro" id="IPR036390">
    <property type="entry name" value="WH_DNA-bd_sf"/>
</dbReference>
<dbReference type="EMBL" id="BMJJ01000012">
    <property type="protein sequence ID" value="GGD35913.1"/>
    <property type="molecule type" value="Genomic_DNA"/>
</dbReference>
<comment type="caution">
    <text evidence="6">The sequence shown here is derived from an EMBL/GenBank/DDBJ whole genome shotgun (WGS) entry which is preliminary data.</text>
</comment>
<evidence type="ECO:0000256" key="4">
    <source>
        <dbReference type="ARBA" id="ARBA00023163"/>
    </source>
</evidence>
<dbReference type="Pfam" id="PF03466">
    <property type="entry name" value="LysR_substrate"/>
    <property type="match status" value="1"/>
</dbReference>
<protein>
    <submittedName>
        <fullName evidence="6">LysR family transcriptional regulator</fullName>
    </submittedName>
</protein>
<keyword evidence="4" id="KW-0804">Transcription</keyword>
<dbReference type="PANTHER" id="PTHR30537:SF79">
    <property type="entry name" value="TRANSCRIPTIONAL REGULATOR-RELATED"/>
    <property type="match status" value="1"/>
</dbReference>
<dbReference type="Gene3D" id="1.10.10.10">
    <property type="entry name" value="Winged helix-like DNA-binding domain superfamily/Winged helix DNA-binding domain"/>
    <property type="match status" value="1"/>
</dbReference>
<dbReference type="SUPFAM" id="SSF53850">
    <property type="entry name" value="Periplasmic binding protein-like II"/>
    <property type="match status" value="1"/>
</dbReference>
<dbReference type="InterPro" id="IPR005119">
    <property type="entry name" value="LysR_subst-bd"/>
</dbReference>
<keyword evidence="2" id="KW-0805">Transcription regulation</keyword>
<proteinExistence type="inferred from homology"/>
<dbReference type="CDD" id="cd08432">
    <property type="entry name" value="PBP2_GcdR_TrpI_HvrB_AmpR_like"/>
    <property type="match status" value="1"/>
</dbReference>
<evidence type="ECO:0000259" key="5">
    <source>
        <dbReference type="PROSITE" id="PS50931"/>
    </source>
</evidence>
<dbReference type="InterPro" id="IPR000847">
    <property type="entry name" value="LysR_HTH_N"/>
</dbReference>
<sequence length="300" mass="32616">MRIPSTQALRSLESFARHGSVWRAAEELNLTRSAVSHQLRLLERDLGFDLLRRLGKGVALTPQGRRYAGDVRKALTLIGDAAIQYGDRGIRGALNVSCTPGLASLWLCTHLGEFLALYPDVALKIATPRRLDDVTHPDMDLFIAFGDGVWPGHSVELLAQVEFTPLCSPGLLNRIGGIAVPEDIFRATLLHLGDHGDWTQWFAAAGYPSPESETGVVFSDMNLVLAAAAAGQGIAMGDELTCRAALDAGQLVRPFDLALRSARAYYLVVEHHRTGNPALLAFCDWLRTRLTQSAPGMRPA</sequence>
<dbReference type="GO" id="GO:0003700">
    <property type="term" value="F:DNA-binding transcription factor activity"/>
    <property type="evidence" value="ECO:0007669"/>
    <property type="project" value="InterPro"/>
</dbReference>
<dbReference type="GO" id="GO:0043565">
    <property type="term" value="F:sequence-specific DNA binding"/>
    <property type="evidence" value="ECO:0007669"/>
    <property type="project" value="TreeGrafter"/>
</dbReference>
<dbReference type="PROSITE" id="PS50931">
    <property type="entry name" value="HTH_LYSR"/>
    <property type="match status" value="1"/>
</dbReference>
<evidence type="ECO:0000313" key="6">
    <source>
        <dbReference type="EMBL" id="GGD35913.1"/>
    </source>
</evidence>
<dbReference type="InterPro" id="IPR036388">
    <property type="entry name" value="WH-like_DNA-bd_sf"/>
</dbReference>
<dbReference type="Pfam" id="PF00126">
    <property type="entry name" value="HTH_1"/>
    <property type="match status" value="1"/>
</dbReference>
<dbReference type="InterPro" id="IPR058163">
    <property type="entry name" value="LysR-type_TF_proteobact-type"/>
</dbReference>